<feature type="transmembrane region" description="Helical" evidence="1">
    <location>
        <begin position="15"/>
        <end position="36"/>
    </location>
</feature>
<comment type="caution">
    <text evidence="2">The sequence shown here is derived from an EMBL/GenBank/DDBJ whole genome shotgun (WGS) entry which is preliminary data.</text>
</comment>
<dbReference type="AlphaFoldDB" id="A0A5C7FFC1"/>
<accession>A0A5C7FFC1</accession>
<dbReference type="OrthoDB" id="9811293at2"/>
<dbReference type="InterPro" id="IPR007354">
    <property type="entry name" value="CruF-like"/>
</dbReference>
<gene>
    <name evidence="2" type="ORF">FUA23_08020</name>
</gene>
<name>A0A5C7FFC1_9BACT</name>
<keyword evidence="1" id="KW-0472">Membrane</keyword>
<feature type="transmembrane region" description="Helical" evidence="1">
    <location>
        <begin position="233"/>
        <end position="252"/>
    </location>
</feature>
<dbReference type="Pfam" id="PF04240">
    <property type="entry name" value="Caroten_synth"/>
    <property type="match status" value="1"/>
</dbReference>
<keyword evidence="3" id="KW-1185">Reference proteome</keyword>
<feature type="transmembrane region" description="Helical" evidence="1">
    <location>
        <begin position="69"/>
        <end position="92"/>
    </location>
</feature>
<dbReference type="PANTHER" id="PTHR39419:SF1">
    <property type="entry name" value="SLL0814 PROTEIN"/>
    <property type="match status" value="1"/>
</dbReference>
<keyword evidence="1" id="KW-1133">Transmembrane helix</keyword>
<dbReference type="EMBL" id="VOXD01000010">
    <property type="protein sequence ID" value="TXF89896.1"/>
    <property type="molecule type" value="Genomic_DNA"/>
</dbReference>
<feature type="transmembrane region" description="Helical" evidence="1">
    <location>
        <begin position="209"/>
        <end position="226"/>
    </location>
</feature>
<feature type="transmembrane region" description="Helical" evidence="1">
    <location>
        <begin position="104"/>
        <end position="124"/>
    </location>
</feature>
<evidence type="ECO:0000313" key="3">
    <source>
        <dbReference type="Proteomes" id="UP000321907"/>
    </source>
</evidence>
<protein>
    <submittedName>
        <fullName evidence="2">Carotenoid biosynthesis protein</fullName>
    </submittedName>
</protein>
<reference evidence="2 3" key="1">
    <citation type="submission" date="2019-08" db="EMBL/GenBank/DDBJ databases">
        <title>Lewinella sp. strain SSH13 Genome sequencing and assembly.</title>
        <authorList>
            <person name="Kim I."/>
        </authorList>
    </citation>
    <scope>NUCLEOTIDE SEQUENCE [LARGE SCALE GENOMIC DNA]</scope>
    <source>
        <strain evidence="2 3">SSH13</strain>
    </source>
</reference>
<dbReference type="PANTHER" id="PTHR39419">
    <property type="entry name" value="SLL0814 PROTEIN"/>
    <property type="match status" value="1"/>
</dbReference>
<feature type="transmembrane region" description="Helical" evidence="1">
    <location>
        <begin position="42"/>
        <end position="60"/>
    </location>
</feature>
<evidence type="ECO:0000256" key="1">
    <source>
        <dbReference type="SAM" id="Phobius"/>
    </source>
</evidence>
<dbReference type="Proteomes" id="UP000321907">
    <property type="component" value="Unassembled WGS sequence"/>
</dbReference>
<feature type="transmembrane region" description="Helical" evidence="1">
    <location>
        <begin position="174"/>
        <end position="197"/>
    </location>
</feature>
<sequence length="253" mass="28924">MEEVNQTKQDIFNRYLSYFLIFAFTSGTLAHCLPAVLPVTKLTTDGLLFVLNGLVLYAIYRSNEDKRLFLWLAVAYAFTFVMEALGVATGAIFGEYKYGPTMWFQWLGVPFVIALNWCVLTLACNEVAIRLLERFFPPASPTNRESRIANQESRISDPAAPLTNYSLPTTYYPLLAAILTALYDVTIEPVAIALDYWQWGRGEIPLQNYLAWAAIAFLISLPLYLFRIRFRSPVLLVYFLAQLFFFVVLNFML</sequence>
<organism evidence="2 3">
    <name type="scientific">Neolewinella aurantiaca</name>
    <dbReference type="NCBI Taxonomy" id="2602767"/>
    <lineage>
        <taxon>Bacteria</taxon>
        <taxon>Pseudomonadati</taxon>
        <taxon>Bacteroidota</taxon>
        <taxon>Saprospiria</taxon>
        <taxon>Saprospirales</taxon>
        <taxon>Lewinellaceae</taxon>
        <taxon>Neolewinella</taxon>
    </lineage>
</organism>
<evidence type="ECO:0000313" key="2">
    <source>
        <dbReference type="EMBL" id="TXF89896.1"/>
    </source>
</evidence>
<keyword evidence="1" id="KW-0812">Transmembrane</keyword>
<proteinExistence type="predicted"/>